<evidence type="ECO:0000256" key="1">
    <source>
        <dbReference type="SAM" id="MobiDB-lite"/>
    </source>
</evidence>
<name>A0A8S1V7R6_9CILI</name>
<dbReference type="OrthoDB" id="10300191at2759"/>
<evidence type="ECO:0000313" key="3">
    <source>
        <dbReference type="Proteomes" id="UP000689195"/>
    </source>
</evidence>
<organism evidence="2 3">
    <name type="scientific">Paramecium pentaurelia</name>
    <dbReference type="NCBI Taxonomy" id="43138"/>
    <lineage>
        <taxon>Eukaryota</taxon>
        <taxon>Sar</taxon>
        <taxon>Alveolata</taxon>
        <taxon>Ciliophora</taxon>
        <taxon>Intramacronucleata</taxon>
        <taxon>Oligohymenophorea</taxon>
        <taxon>Peniculida</taxon>
        <taxon>Parameciidae</taxon>
        <taxon>Paramecium</taxon>
    </lineage>
</organism>
<keyword evidence="3" id="KW-1185">Reference proteome</keyword>
<feature type="region of interest" description="Disordered" evidence="1">
    <location>
        <begin position="176"/>
        <end position="199"/>
    </location>
</feature>
<dbReference type="AlphaFoldDB" id="A0A8S1V7R6"/>
<feature type="compositionally biased region" description="Polar residues" evidence="1">
    <location>
        <begin position="182"/>
        <end position="199"/>
    </location>
</feature>
<comment type="caution">
    <text evidence="2">The sequence shown here is derived from an EMBL/GenBank/DDBJ whole genome shotgun (WGS) entry which is preliminary data.</text>
</comment>
<proteinExistence type="predicted"/>
<dbReference type="Proteomes" id="UP000689195">
    <property type="component" value="Unassembled WGS sequence"/>
</dbReference>
<dbReference type="EMBL" id="CAJJDO010000056">
    <property type="protein sequence ID" value="CAD8172012.1"/>
    <property type="molecule type" value="Genomic_DNA"/>
</dbReference>
<accession>A0A8S1V7R6</accession>
<reference evidence="2" key="1">
    <citation type="submission" date="2021-01" db="EMBL/GenBank/DDBJ databases">
        <authorList>
            <consortium name="Genoscope - CEA"/>
            <person name="William W."/>
        </authorList>
    </citation>
    <scope>NUCLEOTIDE SEQUENCE</scope>
</reference>
<protein>
    <submittedName>
        <fullName evidence="2">Uncharacterized protein</fullName>
    </submittedName>
</protein>
<evidence type="ECO:0000313" key="2">
    <source>
        <dbReference type="EMBL" id="CAD8172012.1"/>
    </source>
</evidence>
<sequence length="237" mass="28137">MQDQVVKPIFLSVNQLTELFNNSQQESSILDDHQNYNNYFLTQDSFVDIPLEFSFQALHLINSQNTIKDIQNNEKHNTNVLVSNELYQQIMLKMEQNRCLSEQYQQMIRENQEQILKRKKIEDQNAEMLDQNFQIKREIFEMQQKLMICQSAIPLRKDKQIIELKNQYKELQAKLAEKRDTQQSTIPTENSTVDSDKSNSYYCNTSRLVKLDQSSSQHQSKKPYRSRNNSFIKIVKN</sequence>
<gene>
    <name evidence="2" type="ORF">PPENT_87.1.T0560041</name>
</gene>